<dbReference type="Gene3D" id="3.10.290.10">
    <property type="entry name" value="RNA-binding S4 domain"/>
    <property type="match status" value="1"/>
</dbReference>
<dbReference type="NCBIfam" id="TIGR00005">
    <property type="entry name" value="rluA_subfam"/>
    <property type="match status" value="1"/>
</dbReference>
<dbReference type="PROSITE" id="PS50889">
    <property type="entry name" value="S4"/>
    <property type="match status" value="1"/>
</dbReference>
<dbReference type="SUPFAM" id="SSF55120">
    <property type="entry name" value="Pseudouridine synthase"/>
    <property type="match status" value="1"/>
</dbReference>
<dbReference type="CDD" id="cd00165">
    <property type="entry name" value="S4"/>
    <property type="match status" value="1"/>
</dbReference>
<dbReference type="PANTHER" id="PTHR21600:SF44">
    <property type="entry name" value="RIBOSOMAL LARGE SUBUNIT PSEUDOURIDINE SYNTHASE D"/>
    <property type="match status" value="1"/>
</dbReference>
<dbReference type="Pfam" id="PF00849">
    <property type="entry name" value="PseudoU_synth_2"/>
    <property type="match status" value="1"/>
</dbReference>
<accession>B1WY88</accession>
<comment type="catalytic activity">
    <reaction evidence="1 6">
        <text>a uridine in RNA = a pseudouridine in RNA</text>
        <dbReference type="Rhea" id="RHEA:48348"/>
        <dbReference type="Rhea" id="RHEA-COMP:12068"/>
        <dbReference type="Rhea" id="RHEA-COMP:12069"/>
        <dbReference type="ChEBI" id="CHEBI:65314"/>
        <dbReference type="ChEBI" id="CHEBI:65315"/>
    </reaction>
</comment>
<protein>
    <recommendedName>
        <fullName evidence="6">Pseudouridine synthase</fullName>
        <ecNumber evidence="6">5.4.99.-</ecNumber>
    </recommendedName>
</protein>
<keyword evidence="5" id="KW-0694">RNA-binding</keyword>
<evidence type="ECO:0000259" key="7">
    <source>
        <dbReference type="SMART" id="SM00363"/>
    </source>
</evidence>
<dbReference type="InterPro" id="IPR036986">
    <property type="entry name" value="S4_RNA-bd_sf"/>
</dbReference>
<dbReference type="AlphaFoldDB" id="B1WY88"/>
<evidence type="ECO:0000256" key="2">
    <source>
        <dbReference type="ARBA" id="ARBA00010876"/>
    </source>
</evidence>
<comment type="function">
    <text evidence="6">Responsible for synthesis of pseudouridine from uracil.</text>
</comment>
<feature type="domain" description="RNA-binding S4" evidence="7">
    <location>
        <begin position="12"/>
        <end position="77"/>
    </location>
</feature>
<proteinExistence type="inferred from homology"/>
<feature type="active site" evidence="4">
    <location>
        <position position="136"/>
    </location>
</feature>
<reference evidence="8 9" key="1">
    <citation type="journal article" date="2008" name="Proc. Natl. Acad. Sci. U.S.A.">
        <title>The genome of Cyanothece 51142, a unicellular diazotrophic cyanobacterium important in the marine nitrogen cycle.</title>
        <authorList>
            <person name="Welsh E.A."/>
            <person name="Liberton M."/>
            <person name="Stoeckel J."/>
            <person name="Loh T."/>
            <person name="Elvitigala T."/>
            <person name="Wang C."/>
            <person name="Wollam A."/>
            <person name="Fulton R.S."/>
            <person name="Clifton S.W."/>
            <person name="Jacobs J.M."/>
            <person name="Aurora R."/>
            <person name="Ghosh B.K."/>
            <person name="Sherman L.A."/>
            <person name="Smith R.D."/>
            <person name="Wilson R.K."/>
            <person name="Pakrasi H.B."/>
        </authorList>
    </citation>
    <scope>NUCLEOTIDE SEQUENCE [LARGE SCALE GENOMIC DNA]</scope>
    <source>
        <strain evidence="9">ATCC 51142 / BH68</strain>
    </source>
</reference>
<sequence>MTINLTVENKGNRLDLWLSNQLTDISRSHIQRLIEQGNIILNNEVCTNKKIKVKIGDRLQINLPEPKPLELKPEPLPLDILYEDEQLIIINKPANLVVHPAPGHETGTLVHGLLYHCSNLAGIGGVQRPGIVHRLDKDTTGAMVVAKTDFAHQNLQAQIKNKTAKREYLGIIYGVLTNQEDKENSHQGIINLPIGRHPIDRKKMAVVPLEKRGREAITHWEILERLGNYSLVKFTLETGRTHQIRVHSSYYGNPIVGDPLYSTNRSLKMNLSGQALHAHKLTLTHPITSEKIEAIAPLPDELTKLLTYLRQKNH</sequence>
<evidence type="ECO:0000313" key="8">
    <source>
        <dbReference type="EMBL" id="ACB52672.1"/>
    </source>
</evidence>
<evidence type="ECO:0000313" key="9">
    <source>
        <dbReference type="Proteomes" id="UP000001203"/>
    </source>
</evidence>
<dbReference type="EMBL" id="CP000806">
    <property type="protein sequence ID" value="ACB52672.1"/>
    <property type="molecule type" value="Genomic_DNA"/>
</dbReference>
<evidence type="ECO:0000256" key="4">
    <source>
        <dbReference type="PIRSR" id="PIRSR606225-1"/>
    </source>
</evidence>
<dbReference type="GO" id="GO:0120159">
    <property type="term" value="F:rRNA pseudouridine synthase activity"/>
    <property type="evidence" value="ECO:0007669"/>
    <property type="project" value="UniProtKB-ARBA"/>
</dbReference>
<keyword evidence="9" id="KW-1185">Reference proteome</keyword>
<dbReference type="KEGG" id="cyt:cce_3324"/>
<dbReference type="InterPro" id="IPR006224">
    <property type="entry name" value="PsdUridine_synth_RluA-like_CS"/>
</dbReference>
<keyword evidence="3 6" id="KW-0413">Isomerase</keyword>
<dbReference type="PANTHER" id="PTHR21600">
    <property type="entry name" value="MITOCHONDRIAL RNA PSEUDOURIDINE SYNTHASE"/>
    <property type="match status" value="1"/>
</dbReference>
<dbReference type="InterPro" id="IPR006225">
    <property type="entry name" value="PsdUridine_synth_RluC/D"/>
</dbReference>
<dbReference type="InterPro" id="IPR020103">
    <property type="entry name" value="PsdUridine_synth_cat_dom_sf"/>
</dbReference>
<dbReference type="eggNOG" id="COG0564">
    <property type="taxonomic scope" value="Bacteria"/>
</dbReference>
<dbReference type="SMART" id="SM00363">
    <property type="entry name" value="S4"/>
    <property type="match status" value="1"/>
</dbReference>
<comment type="similarity">
    <text evidence="2 6">Belongs to the pseudouridine synthase RluA family.</text>
</comment>
<dbReference type="InterPro" id="IPR006145">
    <property type="entry name" value="PsdUridine_synth_RsuA/RluA"/>
</dbReference>
<organism evidence="8 9">
    <name type="scientific">Crocosphaera subtropica (strain ATCC 51142 / BH68)</name>
    <name type="common">Cyanothece sp. (strain ATCC 51142)</name>
    <dbReference type="NCBI Taxonomy" id="43989"/>
    <lineage>
        <taxon>Bacteria</taxon>
        <taxon>Bacillati</taxon>
        <taxon>Cyanobacteriota</taxon>
        <taxon>Cyanophyceae</taxon>
        <taxon>Oscillatoriophycideae</taxon>
        <taxon>Chroococcales</taxon>
        <taxon>Aphanothecaceae</taxon>
        <taxon>Crocosphaera</taxon>
        <taxon>Crocosphaera subtropica</taxon>
    </lineage>
</organism>
<dbReference type="InterPro" id="IPR002942">
    <property type="entry name" value="S4_RNA-bd"/>
</dbReference>
<dbReference type="SUPFAM" id="SSF55174">
    <property type="entry name" value="Alpha-L RNA-binding motif"/>
    <property type="match status" value="1"/>
</dbReference>
<name>B1WY88_CROS5</name>
<dbReference type="CDD" id="cd02869">
    <property type="entry name" value="PseudoU_synth_RluA_like"/>
    <property type="match status" value="1"/>
</dbReference>
<dbReference type="STRING" id="43989.cce_3324"/>
<dbReference type="Pfam" id="PF01479">
    <property type="entry name" value="S4"/>
    <property type="match status" value="1"/>
</dbReference>
<dbReference type="GO" id="GO:0000455">
    <property type="term" value="P:enzyme-directed rRNA pseudouridine synthesis"/>
    <property type="evidence" value="ECO:0007669"/>
    <property type="project" value="UniProtKB-ARBA"/>
</dbReference>
<dbReference type="HOGENOM" id="CLU_016902_4_4_3"/>
<dbReference type="Gene3D" id="3.30.2350.10">
    <property type="entry name" value="Pseudouridine synthase"/>
    <property type="match status" value="1"/>
</dbReference>
<dbReference type="RefSeq" id="WP_009545500.1">
    <property type="nucleotide sequence ID" value="NC_010546.1"/>
</dbReference>
<dbReference type="GO" id="GO:0003723">
    <property type="term" value="F:RNA binding"/>
    <property type="evidence" value="ECO:0007669"/>
    <property type="project" value="UniProtKB-KW"/>
</dbReference>
<dbReference type="Proteomes" id="UP000001203">
    <property type="component" value="Chromosome circular"/>
</dbReference>
<evidence type="ECO:0000256" key="3">
    <source>
        <dbReference type="ARBA" id="ARBA00023235"/>
    </source>
</evidence>
<dbReference type="InterPro" id="IPR050188">
    <property type="entry name" value="RluA_PseudoU_synthase"/>
</dbReference>
<gene>
    <name evidence="8" type="primary">rluD1</name>
    <name evidence="8" type="ordered locus">cce_3324</name>
</gene>
<evidence type="ECO:0000256" key="5">
    <source>
        <dbReference type="PROSITE-ProRule" id="PRU00182"/>
    </source>
</evidence>
<evidence type="ECO:0000256" key="6">
    <source>
        <dbReference type="RuleBase" id="RU362028"/>
    </source>
</evidence>
<evidence type="ECO:0000256" key="1">
    <source>
        <dbReference type="ARBA" id="ARBA00000073"/>
    </source>
</evidence>
<dbReference type="OrthoDB" id="9807829at2"/>
<dbReference type="EC" id="5.4.99.-" evidence="6"/>
<dbReference type="PROSITE" id="PS01129">
    <property type="entry name" value="PSI_RLU"/>
    <property type="match status" value="1"/>
</dbReference>